<organism evidence="1 2">
    <name type="scientific">Schistosoma mattheei</name>
    <dbReference type="NCBI Taxonomy" id="31246"/>
    <lineage>
        <taxon>Eukaryota</taxon>
        <taxon>Metazoa</taxon>
        <taxon>Spiralia</taxon>
        <taxon>Lophotrochozoa</taxon>
        <taxon>Platyhelminthes</taxon>
        <taxon>Trematoda</taxon>
        <taxon>Digenea</taxon>
        <taxon>Strigeidida</taxon>
        <taxon>Schistosomatoidea</taxon>
        <taxon>Schistosomatidae</taxon>
        <taxon>Schistosoma</taxon>
    </lineage>
</organism>
<dbReference type="Proteomes" id="UP000269396">
    <property type="component" value="Unassembled WGS sequence"/>
</dbReference>
<accession>A0A3P8FHY6</accession>
<evidence type="ECO:0000313" key="1">
    <source>
        <dbReference type="EMBL" id="VDP75867.1"/>
    </source>
</evidence>
<gene>
    <name evidence="1" type="ORF">SMTD_LOCUS18000</name>
</gene>
<keyword evidence="2" id="KW-1185">Reference proteome</keyword>
<dbReference type="EMBL" id="UZAL01039684">
    <property type="protein sequence ID" value="VDP75867.1"/>
    <property type="molecule type" value="Genomic_DNA"/>
</dbReference>
<evidence type="ECO:0000313" key="2">
    <source>
        <dbReference type="Proteomes" id="UP000269396"/>
    </source>
</evidence>
<name>A0A3P8FHY6_9TREM</name>
<sequence>MHYDDDYYYSMIIYHVQLMIYDLHLVDVVSIQLIHSILLYVNNLNPIHYLVCAILMHLNFL</sequence>
<dbReference type="AlphaFoldDB" id="A0A3P8FHY6"/>
<reference evidence="1 2" key="1">
    <citation type="submission" date="2018-11" db="EMBL/GenBank/DDBJ databases">
        <authorList>
            <consortium name="Pathogen Informatics"/>
        </authorList>
    </citation>
    <scope>NUCLEOTIDE SEQUENCE [LARGE SCALE GENOMIC DNA]</scope>
    <source>
        <strain>Denwood</strain>
        <strain evidence="2">Zambia</strain>
    </source>
</reference>
<proteinExistence type="predicted"/>
<protein>
    <submittedName>
        <fullName evidence="1">Uncharacterized protein</fullName>
    </submittedName>
</protein>